<sequence length="262" mass="27626">MTDTDPAPPAYTSGCGNVTIVDGGGPTPTVQLTTEAVRMPVRDLAELITHTARDAADAVRAAADSSPGSVTDALAQLKDLRDGLREDGLNAVIERNRARFGADDDLPPEDPRVQSRSALSSEYPTANLDMAIAMLERFQGAQGGQGPGDGSDEALGTATSPEGDVTVEATGEYPIARLLLGIHARELGPDALAKEINKTIALAAEDLSERQRAGIDAMGLPLTMDQVDGMPAEAQAYARKSIGQAAFLRQDHDEQIRRIRGQ</sequence>
<comment type="caution">
    <text evidence="2">The sequence shown here is derived from an EMBL/GenBank/DDBJ whole genome shotgun (WGS) entry which is preliminary data.</text>
</comment>
<dbReference type="Proteomes" id="UP001595712">
    <property type="component" value="Unassembled WGS sequence"/>
</dbReference>
<evidence type="ECO:0000256" key="1">
    <source>
        <dbReference type="SAM" id="MobiDB-lite"/>
    </source>
</evidence>
<evidence type="ECO:0000313" key="3">
    <source>
        <dbReference type="Proteomes" id="UP001595712"/>
    </source>
</evidence>
<feature type="region of interest" description="Disordered" evidence="1">
    <location>
        <begin position="140"/>
        <end position="164"/>
    </location>
</feature>
<reference evidence="3" key="1">
    <citation type="journal article" date="2019" name="Int. J. Syst. Evol. Microbiol.">
        <title>The Global Catalogue of Microorganisms (GCM) 10K type strain sequencing project: providing services to taxonomists for standard genome sequencing and annotation.</title>
        <authorList>
            <consortium name="The Broad Institute Genomics Platform"/>
            <consortium name="The Broad Institute Genome Sequencing Center for Infectious Disease"/>
            <person name="Wu L."/>
            <person name="Ma J."/>
        </authorList>
    </citation>
    <scope>NUCLEOTIDE SEQUENCE [LARGE SCALE GENOMIC DNA]</scope>
    <source>
        <strain evidence="3">CGMCC 4.7396</strain>
    </source>
</reference>
<evidence type="ECO:0008006" key="4">
    <source>
        <dbReference type="Google" id="ProtNLM"/>
    </source>
</evidence>
<evidence type="ECO:0000313" key="2">
    <source>
        <dbReference type="EMBL" id="MFC3492618.1"/>
    </source>
</evidence>
<dbReference type="RefSeq" id="WP_387973535.1">
    <property type="nucleotide sequence ID" value="NZ_JBHRWO010000008.1"/>
</dbReference>
<dbReference type="EMBL" id="JBHRWO010000008">
    <property type="protein sequence ID" value="MFC3492618.1"/>
    <property type="molecule type" value="Genomic_DNA"/>
</dbReference>
<accession>A0ABV7Q050</accession>
<gene>
    <name evidence="2" type="ORF">ACFO8M_08985</name>
</gene>
<feature type="region of interest" description="Disordered" evidence="1">
    <location>
        <begin position="100"/>
        <end position="121"/>
    </location>
</feature>
<keyword evidence="3" id="KW-1185">Reference proteome</keyword>
<protein>
    <recommendedName>
        <fullName evidence="4">YbaB/EbfC DNA-binding family protein</fullName>
    </recommendedName>
</protein>
<proteinExistence type="predicted"/>
<organism evidence="2 3">
    <name type="scientific">Glycomyces rhizosphaerae</name>
    <dbReference type="NCBI Taxonomy" id="2054422"/>
    <lineage>
        <taxon>Bacteria</taxon>
        <taxon>Bacillati</taxon>
        <taxon>Actinomycetota</taxon>
        <taxon>Actinomycetes</taxon>
        <taxon>Glycomycetales</taxon>
        <taxon>Glycomycetaceae</taxon>
        <taxon>Glycomyces</taxon>
    </lineage>
</organism>
<name>A0ABV7Q050_9ACTN</name>